<feature type="compositionally biased region" description="Basic residues" evidence="1">
    <location>
        <begin position="55"/>
        <end position="82"/>
    </location>
</feature>
<protein>
    <submittedName>
        <fullName evidence="3">Uncharacterized protein</fullName>
    </submittedName>
</protein>
<proteinExistence type="predicted"/>
<dbReference type="GeneID" id="85459984"/>
<reference evidence="3" key="1">
    <citation type="submission" date="2021-06" db="EMBL/GenBank/DDBJ databases">
        <title>Comparative genomics, transcriptomics and evolutionary studies reveal genomic signatures of adaptation to plant cell wall in hemibiotrophic fungi.</title>
        <authorList>
            <consortium name="DOE Joint Genome Institute"/>
            <person name="Baroncelli R."/>
            <person name="Diaz J.F."/>
            <person name="Benocci T."/>
            <person name="Peng M."/>
            <person name="Battaglia E."/>
            <person name="Haridas S."/>
            <person name="Andreopoulos W."/>
            <person name="Labutti K."/>
            <person name="Pangilinan J."/>
            <person name="Floch G.L."/>
            <person name="Makela M.R."/>
            <person name="Henrissat B."/>
            <person name="Grigoriev I.V."/>
            <person name="Crouch J.A."/>
            <person name="De Vries R.P."/>
            <person name="Sukno S.A."/>
            <person name="Thon M.R."/>
        </authorList>
    </citation>
    <scope>NUCLEOTIDE SEQUENCE</scope>
    <source>
        <strain evidence="3">CBS 193.32</strain>
    </source>
</reference>
<sequence length="82" mass="9441">MAAGTLAQALARLPFPIPPILHFLSFSHLSLFPVCLCLRICHFLLLFMKNYSGKKQPKKNHKKNKADKRGKERKVKGRVREQ</sequence>
<feature type="region of interest" description="Disordered" evidence="1">
    <location>
        <begin position="54"/>
        <end position="82"/>
    </location>
</feature>
<dbReference type="RefSeq" id="XP_060426946.1">
    <property type="nucleotide sequence ID" value="XM_060575458.1"/>
</dbReference>
<keyword evidence="4" id="KW-1185">Reference proteome</keyword>
<organism evidence="3 4">
    <name type="scientific">Colletotrichum godetiae</name>
    <dbReference type="NCBI Taxonomy" id="1209918"/>
    <lineage>
        <taxon>Eukaryota</taxon>
        <taxon>Fungi</taxon>
        <taxon>Dikarya</taxon>
        <taxon>Ascomycota</taxon>
        <taxon>Pezizomycotina</taxon>
        <taxon>Sordariomycetes</taxon>
        <taxon>Hypocreomycetidae</taxon>
        <taxon>Glomerellales</taxon>
        <taxon>Glomerellaceae</taxon>
        <taxon>Colletotrichum</taxon>
        <taxon>Colletotrichum acutatum species complex</taxon>
    </lineage>
</organism>
<comment type="caution">
    <text evidence="3">The sequence shown here is derived from an EMBL/GenBank/DDBJ whole genome shotgun (WGS) entry which is preliminary data.</text>
</comment>
<feature type="transmembrane region" description="Helical" evidence="2">
    <location>
        <begin position="20"/>
        <end position="48"/>
    </location>
</feature>
<evidence type="ECO:0000256" key="1">
    <source>
        <dbReference type="SAM" id="MobiDB-lite"/>
    </source>
</evidence>
<keyword evidence="2" id="KW-1133">Transmembrane helix</keyword>
<accession>A0AAJ0AI95</accession>
<evidence type="ECO:0000256" key="2">
    <source>
        <dbReference type="SAM" id="Phobius"/>
    </source>
</evidence>
<dbReference type="EMBL" id="JAHMHR010000034">
    <property type="protein sequence ID" value="KAK1672943.1"/>
    <property type="molecule type" value="Genomic_DNA"/>
</dbReference>
<dbReference type="Proteomes" id="UP001224890">
    <property type="component" value="Unassembled WGS sequence"/>
</dbReference>
<evidence type="ECO:0000313" key="4">
    <source>
        <dbReference type="Proteomes" id="UP001224890"/>
    </source>
</evidence>
<keyword evidence="2" id="KW-0812">Transmembrane</keyword>
<name>A0AAJ0AI95_9PEZI</name>
<gene>
    <name evidence="3" type="ORF">BDP55DRAFT_671458</name>
</gene>
<dbReference type="AlphaFoldDB" id="A0AAJ0AI95"/>
<evidence type="ECO:0000313" key="3">
    <source>
        <dbReference type="EMBL" id="KAK1672943.1"/>
    </source>
</evidence>
<keyword evidence="2" id="KW-0472">Membrane</keyword>